<protein>
    <submittedName>
        <fullName evidence="1">Uncharacterized protein</fullName>
    </submittedName>
</protein>
<evidence type="ECO:0000313" key="2">
    <source>
        <dbReference type="Proteomes" id="UP000609726"/>
    </source>
</evidence>
<dbReference type="RefSeq" id="WP_166874164.1">
    <property type="nucleotide sequence ID" value="NZ_WHJH01000009.1"/>
</dbReference>
<evidence type="ECO:0000313" key="1">
    <source>
        <dbReference type="EMBL" id="NHZ89532.1"/>
    </source>
</evidence>
<gene>
    <name evidence="1" type="ORF">F2P45_10970</name>
</gene>
<reference evidence="1 2" key="1">
    <citation type="submission" date="2019-10" db="EMBL/GenBank/DDBJ databases">
        <title>Taxonomy of Antarctic Massilia spp.: description of Massilia rubra sp. nov., Massilia aquatica sp. nov., Massilia mucilaginosa sp. nov., Massilia frigida sp. nov. isolated from streams, lakes and regoliths.</title>
        <authorList>
            <person name="Holochova P."/>
            <person name="Sedlacek I."/>
            <person name="Kralova S."/>
            <person name="Maslanova I."/>
            <person name="Busse H.-J."/>
            <person name="Stankova E."/>
            <person name="Vrbovska V."/>
            <person name="Kovarovic V."/>
            <person name="Bartak M."/>
            <person name="Svec P."/>
            <person name="Pantucek R."/>
        </authorList>
    </citation>
    <scope>NUCLEOTIDE SEQUENCE [LARGE SCALE GENOMIC DNA]</scope>
    <source>
        <strain evidence="1 2">CCM 8733</strain>
    </source>
</reference>
<comment type="caution">
    <text evidence="1">The sequence shown here is derived from an EMBL/GenBank/DDBJ whole genome shotgun (WGS) entry which is preliminary data.</text>
</comment>
<dbReference type="Proteomes" id="UP000609726">
    <property type="component" value="Unassembled WGS sequence"/>
</dbReference>
<dbReference type="EMBL" id="WHJH01000009">
    <property type="protein sequence ID" value="NHZ89532.1"/>
    <property type="molecule type" value="Genomic_DNA"/>
</dbReference>
<accession>A0ABX0NSG4</accession>
<keyword evidence="2" id="KW-1185">Reference proteome</keyword>
<organism evidence="1 2">
    <name type="scientific">Massilia mucilaginosa</name>
    <dbReference type="NCBI Taxonomy" id="2609282"/>
    <lineage>
        <taxon>Bacteria</taxon>
        <taxon>Pseudomonadati</taxon>
        <taxon>Pseudomonadota</taxon>
        <taxon>Betaproteobacteria</taxon>
        <taxon>Burkholderiales</taxon>
        <taxon>Oxalobacteraceae</taxon>
        <taxon>Telluria group</taxon>
        <taxon>Massilia</taxon>
    </lineage>
</organism>
<proteinExistence type="predicted"/>
<sequence length="119" mass="12759">MIQHSLDALARFSAPDDDQLKALHNSIISLSTEGCGPRECRALLNVFERFPDHDGDGLFSSIVHLLEPCTGYETMLIKSVGPASVPFNALMSDRLLNSGVTEVGGQSLMALLAAAKAHH</sequence>
<name>A0ABX0NSG4_9BURK</name>